<dbReference type="NCBIfam" id="TIGR00236">
    <property type="entry name" value="wecB"/>
    <property type="match status" value="1"/>
</dbReference>
<keyword evidence="1 4" id="KW-0413">Isomerase</keyword>
<dbReference type="Pfam" id="PF02350">
    <property type="entry name" value="Epimerase_2"/>
    <property type="match status" value="1"/>
</dbReference>
<organism evidence="6 7">
    <name type="scientific">Corynebacterium glucuronolyticum ATCC 51866</name>
    <dbReference type="NCBI Taxonomy" id="548478"/>
    <lineage>
        <taxon>Bacteria</taxon>
        <taxon>Bacillati</taxon>
        <taxon>Actinomycetota</taxon>
        <taxon>Actinomycetes</taxon>
        <taxon>Mycobacteriales</taxon>
        <taxon>Corynebacteriaceae</taxon>
        <taxon>Corynebacterium</taxon>
    </lineage>
</organism>
<comment type="caution">
    <text evidence="6">The sequence shown here is derived from an EMBL/GenBank/DDBJ whole genome shotgun (WGS) entry which is preliminary data.</text>
</comment>
<feature type="domain" description="UDP-N-acetylglucosamine 2-epimerase" evidence="5">
    <location>
        <begin position="38"/>
        <end position="377"/>
    </location>
</feature>
<proteinExistence type="inferred from homology"/>
<name>A0ABP2DVN6_9CORY</name>
<evidence type="ECO:0000256" key="1">
    <source>
        <dbReference type="ARBA" id="ARBA00023235"/>
    </source>
</evidence>
<evidence type="ECO:0000256" key="2">
    <source>
        <dbReference type="ARBA" id="ARBA00038209"/>
    </source>
</evidence>
<evidence type="ECO:0000313" key="6">
    <source>
        <dbReference type="EMBL" id="EEI64032.1"/>
    </source>
</evidence>
<reference evidence="6 7" key="1">
    <citation type="submission" date="2009-01" db="EMBL/GenBank/DDBJ databases">
        <authorList>
            <person name="Qin X."/>
            <person name="Bachman B."/>
            <person name="Battles P."/>
            <person name="Bell A."/>
            <person name="Bess C."/>
            <person name="Bickham C."/>
            <person name="Chaboub L."/>
            <person name="Chen D."/>
            <person name="Coyle M."/>
            <person name="Deiros D.R."/>
            <person name="Dinh H."/>
            <person name="Forbes L."/>
            <person name="Fowler G."/>
            <person name="Francisco L."/>
            <person name="Fu Q."/>
            <person name="Gubbala S."/>
            <person name="Hale W."/>
            <person name="Han Y."/>
            <person name="Hemphill L."/>
            <person name="Highlander S.K."/>
            <person name="Hirani K."/>
            <person name="Hogues M."/>
            <person name="Jackson L."/>
            <person name="Jakkamsetti A."/>
            <person name="Javaid M."/>
            <person name="Jiang H."/>
            <person name="Korchina V."/>
            <person name="Kovar C."/>
            <person name="Lara F."/>
            <person name="Lee S."/>
            <person name="Mata R."/>
            <person name="Mathew T."/>
            <person name="Moen C."/>
            <person name="Morales K."/>
            <person name="Munidasa M."/>
            <person name="Nazareth L."/>
            <person name="Ngo R."/>
            <person name="Nguyen L."/>
            <person name="Okwuonu G."/>
            <person name="Ongeri F."/>
            <person name="Patil S."/>
            <person name="Petrosino J."/>
            <person name="Pham C."/>
            <person name="Pham P."/>
            <person name="Pu L.-L."/>
            <person name="Puazo M."/>
            <person name="Raj R."/>
            <person name="Reid J."/>
            <person name="Rouhana J."/>
            <person name="Saada N."/>
            <person name="Shang Y."/>
            <person name="Simmons D."/>
            <person name="Thornton R."/>
            <person name="Warren J."/>
            <person name="Weissenberger G."/>
            <person name="Zhang J."/>
            <person name="Zhang L."/>
            <person name="Zhou C."/>
            <person name="Zhu D."/>
            <person name="Muzny D."/>
            <person name="Worley K."/>
            <person name="Gibbs R."/>
        </authorList>
    </citation>
    <scope>NUCLEOTIDE SEQUENCE [LARGE SCALE GENOMIC DNA]</scope>
    <source>
        <strain evidence="6 7">ATCC 51866</strain>
    </source>
</reference>
<gene>
    <name evidence="6" type="primary">wecB</name>
    <name evidence="6" type="ORF">HMPREF0293_0477</name>
</gene>
<dbReference type="PANTHER" id="PTHR43174">
    <property type="entry name" value="UDP-N-ACETYLGLUCOSAMINE 2-EPIMERASE"/>
    <property type="match status" value="1"/>
</dbReference>
<dbReference type="Gene3D" id="3.40.50.2000">
    <property type="entry name" value="Glycogen Phosphorylase B"/>
    <property type="match status" value="2"/>
</dbReference>
<evidence type="ECO:0000313" key="7">
    <source>
        <dbReference type="Proteomes" id="UP000006237"/>
    </source>
</evidence>
<evidence type="ECO:0000259" key="5">
    <source>
        <dbReference type="Pfam" id="PF02350"/>
    </source>
</evidence>
<dbReference type="PANTHER" id="PTHR43174:SF2">
    <property type="entry name" value="UDP-N-ACETYLGLUCOSAMINE 2-EPIMERASE"/>
    <property type="match status" value="1"/>
</dbReference>
<sequence>MALIQIQERFVVTTPKVITVYGTRPELIKTAPVIAGLGKDDRFTSVAVSTGQQRDLLDQVNRLFGIKPSYDLGIMKPGQTLNEMVARMMTGLDEVFDKEEPDMVLVQGDTSTAMAGALVGFHRGVKVVHLEAGLRTGNIASPFPEEGYRCMISQIAALHLAPTPEARQNLLDEDFDAADIAITGNTVIDALLHTVSLETTYADPALQEVTATDKDIVLVTTHRRENLHAMAAIGTAVHRLAEQFPDIEFVCPLHPNPAVREVIIPLIDNDPNVLVTTPLPYNEFCALMNRAKLVVTDSGGVQEEAPALGKPVLVMRDTTERPEAVSYGTVKLVGTDENAIVAEASTLLTDSAAYDAMANAVNPYGDGDAVPRVLAAMAQLAGVGERLEDFQP</sequence>
<dbReference type="Proteomes" id="UP000006237">
    <property type="component" value="Unassembled WGS sequence"/>
</dbReference>
<dbReference type="EC" id="5.1.3.14" evidence="3"/>
<dbReference type="InterPro" id="IPR003331">
    <property type="entry name" value="UDP_GlcNAc_Epimerase_2_dom"/>
</dbReference>
<keyword evidence="7" id="KW-1185">Reference proteome</keyword>
<comment type="similarity">
    <text evidence="2 4">Belongs to the UDP-N-acetylglucosamine 2-epimerase family.</text>
</comment>
<evidence type="ECO:0000256" key="3">
    <source>
        <dbReference type="ARBA" id="ARBA00038858"/>
    </source>
</evidence>
<evidence type="ECO:0000256" key="4">
    <source>
        <dbReference type="RuleBase" id="RU003513"/>
    </source>
</evidence>
<dbReference type="EMBL" id="ACHF01000016">
    <property type="protein sequence ID" value="EEI64032.1"/>
    <property type="molecule type" value="Genomic_DNA"/>
</dbReference>
<dbReference type="InterPro" id="IPR029767">
    <property type="entry name" value="WecB-like"/>
</dbReference>
<protein>
    <recommendedName>
        <fullName evidence="3">UDP-N-acetylglucosamine 2-epimerase (non-hydrolyzing)</fullName>
        <ecNumber evidence="3">5.1.3.14</ecNumber>
    </recommendedName>
</protein>
<accession>A0ABP2DVN6</accession>
<dbReference type="SUPFAM" id="SSF53756">
    <property type="entry name" value="UDP-Glycosyltransferase/glycogen phosphorylase"/>
    <property type="match status" value="1"/>
</dbReference>
<dbReference type="GO" id="GO:0008761">
    <property type="term" value="F:UDP-N-acetylglucosamine 2-epimerase activity"/>
    <property type="evidence" value="ECO:0007669"/>
    <property type="project" value="UniProtKB-EC"/>
</dbReference>
<dbReference type="CDD" id="cd03786">
    <property type="entry name" value="GTB_UDP-GlcNAc_2-Epimerase"/>
    <property type="match status" value="1"/>
</dbReference>